<comment type="subunit">
    <text evidence="10">Homodimer.</text>
</comment>
<keyword evidence="7 10" id="KW-0520">NAD</keyword>
<dbReference type="EMBL" id="CP036262">
    <property type="protein sequence ID" value="QDS95519.1"/>
    <property type="molecule type" value="Genomic_DNA"/>
</dbReference>
<dbReference type="GO" id="GO:0033499">
    <property type="term" value="P:galactose catabolic process via UDP-galactose, Leloir pathway"/>
    <property type="evidence" value="ECO:0007669"/>
    <property type="project" value="TreeGrafter"/>
</dbReference>
<dbReference type="InterPro" id="IPR036291">
    <property type="entry name" value="NAD(P)-bd_dom_sf"/>
</dbReference>
<evidence type="ECO:0000256" key="9">
    <source>
        <dbReference type="ARBA" id="ARBA00023277"/>
    </source>
</evidence>
<dbReference type="UniPathway" id="UPA00214"/>
<dbReference type="InterPro" id="IPR001509">
    <property type="entry name" value="Epimerase_deHydtase"/>
</dbReference>
<dbReference type="Proteomes" id="UP000320672">
    <property type="component" value="Chromosome"/>
</dbReference>
<dbReference type="PROSITE" id="PS50206">
    <property type="entry name" value="RHODANESE_3"/>
    <property type="match status" value="1"/>
</dbReference>
<dbReference type="SUPFAM" id="SSF51735">
    <property type="entry name" value="NAD(P)-binding Rossmann-fold domains"/>
    <property type="match status" value="1"/>
</dbReference>
<dbReference type="PANTHER" id="PTHR43725:SF53">
    <property type="entry name" value="UDP-ARABINOSE 4-EPIMERASE 1"/>
    <property type="match status" value="1"/>
</dbReference>
<dbReference type="RefSeq" id="WP_145353698.1">
    <property type="nucleotide sequence ID" value="NZ_CP036262.1"/>
</dbReference>
<reference evidence="12 13" key="1">
    <citation type="submission" date="2019-02" db="EMBL/GenBank/DDBJ databases">
        <title>Deep-cultivation of Planctomycetes and their phenomic and genomic characterization uncovers novel biology.</title>
        <authorList>
            <person name="Wiegand S."/>
            <person name="Jogler M."/>
            <person name="Boedeker C."/>
            <person name="Pinto D."/>
            <person name="Vollmers J."/>
            <person name="Rivas-Marin E."/>
            <person name="Kohn T."/>
            <person name="Peeters S.H."/>
            <person name="Heuer A."/>
            <person name="Rast P."/>
            <person name="Oberbeckmann S."/>
            <person name="Bunk B."/>
            <person name="Jeske O."/>
            <person name="Meyerdierks A."/>
            <person name="Storesund J.E."/>
            <person name="Kallscheuer N."/>
            <person name="Luecker S."/>
            <person name="Lage O.M."/>
            <person name="Pohl T."/>
            <person name="Merkel B.J."/>
            <person name="Hornburger P."/>
            <person name="Mueller R.-W."/>
            <person name="Bruemmer F."/>
            <person name="Labrenz M."/>
            <person name="Spormann A.M."/>
            <person name="Op den Camp H."/>
            <person name="Overmann J."/>
            <person name="Amann R."/>
            <person name="Jetten M.S.M."/>
            <person name="Mascher T."/>
            <person name="Medema M.H."/>
            <person name="Devos D.P."/>
            <person name="Kaster A.-K."/>
            <person name="Ovreas L."/>
            <person name="Rohde M."/>
            <person name="Galperin M.Y."/>
            <person name="Jogler C."/>
        </authorList>
    </citation>
    <scope>NUCLEOTIDE SEQUENCE [LARGE SCALE GENOMIC DNA]</scope>
    <source>
        <strain evidence="12 13">FF011L</strain>
    </source>
</reference>
<comment type="pathway">
    <text evidence="3 10">Carbohydrate metabolism; galactose metabolism.</text>
</comment>
<evidence type="ECO:0000259" key="11">
    <source>
        <dbReference type="PROSITE" id="PS50206"/>
    </source>
</evidence>
<keyword evidence="13" id="KW-1185">Reference proteome</keyword>
<evidence type="ECO:0000256" key="7">
    <source>
        <dbReference type="ARBA" id="ARBA00023027"/>
    </source>
</evidence>
<evidence type="ECO:0000256" key="6">
    <source>
        <dbReference type="ARBA" id="ARBA00018569"/>
    </source>
</evidence>
<keyword evidence="9 10" id="KW-0119">Carbohydrate metabolism</keyword>
<comment type="cofactor">
    <cofactor evidence="2 10">
        <name>NAD(+)</name>
        <dbReference type="ChEBI" id="CHEBI:57540"/>
    </cofactor>
</comment>
<dbReference type="Gene3D" id="3.40.50.720">
    <property type="entry name" value="NAD(P)-binding Rossmann-like Domain"/>
    <property type="match status" value="1"/>
</dbReference>
<accession>A0A517MKV0</accession>
<evidence type="ECO:0000256" key="10">
    <source>
        <dbReference type="RuleBase" id="RU366046"/>
    </source>
</evidence>
<dbReference type="Pfam" id="PF01370">
    <property type="entry name" value="Epimerase"/>
    <property type="match status" value="1"/>
</dbReference>
<keyword evidence="8 10" id="KW-0413">Isomerase</keyword>
<evidence type="ECO:0000256" key="8">
    <source>
        <dbReference type="ARBA" id="ARBA00023235"/>
    </source>
</evidence>
<evidence type="ECO:0000256" key="4">
    <source>
        <dbReference type="ARBA" id="ARBA00007637"/>
    </source>
</evidence>
<organism evidence="12 13">
    <name type="scientific">Roseimaritima multifibrata</name>
    <dbReference type="NCBI Taxonomy" id="1930274"/>
    <lineage>
        <taxon>Bacteria</taxon>
        <taxon>Pseudomonadati</taxon>
        <taxon>Planctomycetota</taxon>
        <taxon>Planctomycetia</taxon>
        <taxon>Pirellulales</taxon>
        <taxon>Pirellulaceae</taxon>
        <taxon>Roseimaritima</taxon>
    </lineage>
</organism>
<gene>
    <name evidence="12" type="primary">galE</name>
    <name evidence="12" type="ORF">FF011L_43160</name>
</gene>
<evidence type="ECO:0000256" key="5">
    <source>
        <dbReference type="ARBA" id="ARBA00013189"/>
    </source>
</evidence>
<protein>
    <recommendedName>
        <fullName evidence="6 10">UDP-glucose 4-epimerase</fullName>
        <ecNumber evidence="5 10">5.1.3.2</ecNumber>
    </recommendedName>
</protein>
<evidence type="ECO:0000256" key="1">
    <source>
        <dbReference type="ARBA" id="ARBA00000083"/>
    </source>
</evidence>
<evidence type="ECO:0000313" key="12">
    <source>
        <dbReference type="EMBL" id="QDS95519.1"/>
    </source>
</evidence>
<sequence length="327" mass="35681">MNVLVVGGAGYVGSHCARLLRSQGHTVYVYDNLSRGHRQAVPDDRLVVGEAADRELLVKTLRDHKIEAVMHFAAFALVNESVNDPSLYYRNNVIAALELLDAMREADVKKLVFSSTTATYGEPDTIPIPETTPQNPINPYGFTKLVIEQAMADYAAAYGLGYAALRYFNAAGASPDGTIGEDHDPESHLIPLVLQVALGQRESITVFGNDYPTPDGTCIRDYVHVDDLGAAHLAAMDRLEPGKGICVNLGTGNGYSVREVIEACRQVTGHPIPEVSGERRAGDPPELIADARLAKELLDWTPQYTDVTSIVKTAWNWHRSHPTGYTK</sequence>
<dbReference type="PANTHER" id="PTHR43725">
    <property type="entry name" value="UDP-GLUCOSE 4-EPIMERASE"/>
    <property type="match status" value="1"/>
</dbReference>
<evidence type="ECO:0000256" key="3">
    <source>
        <dbReference type="ARBA" id="ARBA00004947"/>
    </source>
</evidence>
<dbReference type="Gene3D" id="3.90.25.10">
    <property type="entry name" value="UDP-galactose 4-epimerase, domain 1"/>
    <property type="match status" value="1"/>
</dbReference>
<evidence type="ECO:0000256" key="2">
    <source>
        <dbReference type="ARBA" id="ARBA00001911"/>
    </source>
</evidence>
<feature type="domain" description="Rhodanese" evidence="11">
    <location>
        <begin position="3"/>
        <end position="42"/>
    </location>
</feature>
<dbReference type="InterPro" id="IPR001763">
    <property type="entry name" value="Rhodanese-like_dom"/>
</dbReference>
<name>A0A517MKV0_9BACT</name>
<dbReference type="AlphaFoldDB" id="A0A517MKV0"/>
<dbReference type="NCBIfam" id="TIGR01179">
    <property type="entry name" value="galE"/>
    <property type="match status" value="1"/>
</dbReference>
<comment type="similarity">
    <text evidence="4 10">Belongs to the NAD(P)-dependent epimerase/dehydratase family.</text>
</comment>
<comment type="catalytic activity">
    <reaction evidence="1 10">
        <text>UDP-alpha-D-glucose = UDP-alpha-D-galactose</text>
        <dbReference type="Rhea" id="RHEA:22168"/>
        <dbReference type="ChEBI" id="CHEBI:58885"/>
        <dbReference type="ChEBI" id="CHEBI:66914"/>
        <dbReference type="EC" id="5.1.3.2"/>
    </reaction>
</comment>
<proteinExistence type="inferred from homology"/>
<dbReference type="GO" id="GO:0003978">
    <property type="term" value="F:UDP-glucose 4-epimerase activity"/>
    <property type="evidence" value="ECO:0007669"/>
    <property type="project" value="UniProtKB-UniRule"/>
</dbReference>
<dbReference type="CDD" id="cd05247">
    <property type="entry name" value="UDP_G4E_1_SDR_e"/>
    <property type="match status" value="1"/>
</dbReference>
<dbReference type="InterPro" id="IPR005886">
    <property type="entry name" value="UDP_G4E"/>
</dbReference>
<dbReference type="OrthoDB" id="258549at2"/>
<dbReference type="KEGG" id="rml:FF011L_43160"/>
<dbReference type="EC" id="5.1.3.2" evidence="5 10"/>
<evidence type="ECO:0000313" key="13">
    <source>
        <dbReference type="Proteomes" id="UP000320672"/>
    </source>
</evidence>